<dbReference type="InterPro" id="IPR006222">
    <property type="entry name" value="GCVT_N"/>
</dbReference>
<dbReference type="PANTHER" id="PTHR43757:SF2">
    <property type="entry name" value="AMINOMETHYLTRANSFERASE, MITOCHONDRIAL"/>
    <property type="match status" value="1"/>
</dbReference>
<comment type="caution">
    <text evidence="3">The sequence shown here is derived from an EMBL/GenBank/DDBJ whole genome shotgun (WGS) entry which is preliminary data.</text>
</comment>
<feature type="domain" description="Aminomethyltransferase C-terminal" evidence="2">
    <location>
        <begin position="287"/>
        <end position="364"/>
    </location>
</feature>
<dbReference type="RefSeq" id="WP_343185600.1">
    <property type="nucleotide sequence ID" value="NZ_JBCITM010000006.1"/>
</dbReference>
<dbReference type="Proteomes" id="UP001407405">
    <property type="component" value="Unassembled WGS sequence"/>
</dbReference>
<feature type="domain" description="GCVT N-terminal" evidence="1">
    <location>
        <begin position="17"/>
        <end position="268"/>
    </location>
</feature>
<gene>
    <name evidence="3" type="ORF">AAIG11_07325</name>
</gene>
<dbReference type="Pfam" id="PF08669">
    <property type="entry name" value="GCV_T_C"/>
    <property type="match status" value="1"/>
</dbReference>
<dbReference type="InterPro" id="IPR029043">
    <property type="entry name" value="GcvT/YgfZ_C"/>
</dbReference>
<dbReference type="Gene3D" id="3.30.1360.120">
    <property type="entry name" value="Probable tRNA modification gtpase trme, domain 1"/>
    <property type="match status" value="1"/>
</dbReference>
<name>A0ABU9VT25_9CLOT</name>
<reference evidence="3 4" key="1">
    <citation type="submission" date="2024-04" db="EMBL/GenBank/DDBJ databases">
        <title>Genome sequencing and metabolic network reconstruction of aminoacids and betaine degradation by Anoxynatronum sibiricum.</title>
        <authorList>
            <person name="Detkova E.N."/>
            <person name="Boltjanskaja Y.V."/>
            <person name="Mardanov A.V."/>
            <person name="Kevbrin V."/>
        </authorList>
    </citation>
    <scope>NUCLEOTIDE SEQUENCE [LARGE SCALE GENOMIC DNA]</scope>
    <source>
        <strain evidence="3 4">Z-7981</strain>
    </source>
</reference>
<sequence length="372" mass="41139">MWEKMVADKVEGKVSPLHDWHMAHGAEMLWDDGYPWTVHQGGDPLVEYEAIRTGAGLLDLFAIFTYEVVGPAAADFIQRTFTNTVAGMKPGDVRYGAFVNHQGMLMDEGNVYRFAEERFMIMVNAPRAIHQIKSYAEGLDARVIDRTDDYCMIGVQGPESEKTLAPLVAGDLSQLKFFHFWPEPTIIAGCRGWVSRTGYSGEKGYEVWVETKDALHLWETLVAAGGVPYGVMAVDIARVEAGLLLIYLDFDLGTVSPWDLSLDRFIKLHPDGVGTEALAAYGKNPPRRLKTLVIEGDQVPEHQSRVYQGDKQVGIITSPVKSPRFGVISLAIVNSQVAADGTELEVEIGDDRVSVVTAPVSIYDPQRRRARG</sequence>
<dbReference type="InterPro" id="IPR027266">
    <property type="entry name" value="TrmE/GcvT-like"/>
</dbReference>
<dbReference type="PANTHER" id="PTHR43757">
    <property type="entry name" value="AMINOMETHYLTRANSFERASE"/>
    <property type="match status" value="1"/>
</dbReference>
<evidence type="ECO:0000259" key="2">
    <source>
        <dbReference type="Pfam" id="PF08669"/>
    </source>
</evidence>
<dbReference type="SUPFAM" id="SSF101790">
    <property type="entry name" value="Aminomethyltransferase beta-barrel domain"/>
    <property type="match status" value="1"/>
</dbReference>
<protein>
    <submittedName>
        <fullName evidence="3">Aminomethyltransferase family protein</fullName>
    </submittedName>
</protein>
<dbReference type="InterPro" id="IPR013977">
    <property type="entry name" value="GcvT_C"/>
</dbReference>
<dbReference type="InterPro" id="IPR028896">
    <property type="entry name" value="GcvT/YgfZ/DmdA"/>
</dbReference>
<evidence type="ECO:0000313" key="4">
    <source>
        <dbReference type="Proteomes" id="UP001407405"/>
    </source>
</evidence>
<dbReference type="PIRSF" id="PIRSF006487">
    <property type="entry name" value="GcvT"/>
    <property type="match status" value="1"/>
</dbReference>
<dbReference type="EMBL" id="JBCITM010000006">
    <property type="protein sequence ID" value="MEN1760277.1"/>
    <property type="molecule type" value="Genomic_DNA"/>
</dbReference>
<dbReference type="Pfam" id="PF01571">
    <property type="entry name" value="GCV_T"/>
    <property type="match status" value="1"/>
</dbReference>
<evidence type="ECO:0000259" key="1">
    <source>
        <dbReference type="Pfam" id="PF01571"/>
    </source>
</evidence>
<organism evidence="3 4">
    <name type="scientific">Anoxynatronum sibiricum</name>
    <dbReference type="NCBI Taxonomy" id="210623"/>
    <lineage>
        <taxon>Bacteria</taxon>
        <taxon>Bacillati</taxon>
        <taxon>Bacillota</taxon>
        <taxon>Clostridia</taxon>
        <taxon>Eubacteriales</taxon>
        <taxon>Clostridiaceae</taxon>
        <taxon>Anoxynatronum</taxon>
    </lineage>
</organism>
<keyword evidence="4" id="KW-1185">Reference proteome</keyword>
<proteinExistence type="predicted"/>
<evidence type="ECO:0000313" key="3">
    <source>
        <dbReference type="EMBL" id="MEN1760277.1"/>
    </source>
</evidence>
<dbReference type="SUPFAM" id="SSF103025">
    <property type="entry name" value="Folate-binding domain"/>
    <property type="match status" value="1"/>
</dbReference>
<accession>A0ABU9VT25</accession>